<dbReference type="RefSeq" id="WP_046290770.1">
    <property type="nucleotide sequence ID" value="NZ_CP011253.3"/>
</dbReference>
<dbReference type="GO" id="GO:0016787">
    <property type="term" value="F:hydrolase activity"/>
    <property type="evidence" value="ECO:0007669"/>
    <property type="project" value="UniProtKB-KW"/>
</dbReference>
<gene>
    <name evidence="3" type="ORF">MB84_08100</name>
</gene>
<evidence type="ECO:0000259" key="2">
    <source>
        <dbReference type="Pfam" id="PF04909"/>
    </source>
</evidence>
<accession>A0A0E3YA95</accession>
<evidence type="ECO:0000256" key="1">
    <source>
        <dbReference type="ARBA" id="ARBA00023239"/>
    </source>
</evidence>
<proteinExistence type="predicted"/>
<organism evidence="3 4">
    <name type="scientific">Pandoraea oxalativorans</name>
    <dbReference type="NCBI Taxonomy" id="573737"/>
    <lineage>
        <taxon>Bacteria</taxon>
        <taxon>Pseudomonadati</taxon>
        <taxon>Pseudomonadota</taxon>
        <taxon>Betaproteobacteria</taxon>
        <taxon>Burkholderiales</taxon>
        <taxon>Burkholderiaceae</taxon>
        <taxon>Pandoraea</taxon>
    </lineage>
</organism>
<dbReference type="InterPro" id="IPR032466">
    <property type="entry name" value="Metal_Hydrolase"/>
</dbReference>
<dbReference type="SUPFAM" id="SSF51556">
    <property type="entry name" value="Metallo-dependent hydrolases"/>
    <property type="match status" value="1"/>
</dbReference>
<dbReference type="GO" id="GO:0016831">
    <property type="term" value="F:carboxy-lyase activity"/>
    <property type="evidence" value="ECO:0007669"/>
    <property type="project" value="InterPro"/>
</dbReference>
<dbReference type="Pfam" id="PF04909">
    <property type="entry name" value="Amidohydro_2"/>
    <property type="match status" value="1"/>
</dbReference>
<evidence type="ECO:0000313" key="4">
    <source>
        <dbReference type="Proteomes" id="UP000035050"/>
    </source>
</evidence>
<dbReference type="HOGENOM" id="CLU_044590_2_1_4"/>
<dbReference type="KEGG" id="pox:MB84_08100"/>
<name>A0A0E3YA95_9BURK</name>
<dbReference type="Proteomes" id="UP000035050">
    <property type="component" value="Chromosome"/>
</dbReference>
<dbReference type="InterPro" id="IPR032465">
    <property type="entry name" value="ACMSD"/>
</dbReference>
<dbReference type="PATRIC" id="fig|573737.6.peg.2469"/>
<feature type="domain" description="Amidohydrolase-related" evidence="2">
    <location>
        <begin position="2"/>
        <end position="279"/>
    </location>
</feature>
<dbReference type="OrthoDB" id="8628355at2"/>
<evidence type="ECO:0000313" key="3">
    <source>
        <dbReference type="EMBL" id="AKC69451.1"/>
    </source>
</evidence>
<keyword evidence="4" id="KW-1185">Reference proteome</keyword>
<dbReference type="InterPro" id="IPR006680">
    <property type="entry name" value="Amidohydro-rel"/>
</dbReference>
<reference evidence="3" key="1">
    <citation type="submission" date="2016-06" db="EMBL/GenBank/DDBJ databases">
        <title>Pandoraea oxalativorans DSM 23570 Genome Sequencing.</title>
        <authorList>
            <person name="Ee R."/>
            <person name="Lim Y.-L."/>
            <person name="Yong D."/>
            <person name="Yin W.-F."/>
            <person name="Chan K.-G."/>
        </authorList>
    </citation>
    <scope>NUCLEOTIDE SEQUENCE</scope>
    <source>
        <strain evidence="3">DSM 23570</strain>
    </source>
</reference>
<dbReference type="AlphaFoldDB" id="A0A0E3YA95"/>
<keyword evidence="1" id="KW-0456">Lyase</keyword>
<sequence length="282" mass="30697">MIDSHAHLISDDRVRYVPAPLSGTLEDSAFDNPVTAERLLALLDANGIDRALAVQRAHIYGFKNDYVCDAAAQYPERLRALCMIDALADDAAQTVRYWVGERGSVGIRMTEPHKGADCSWFAADAALRAWDAVADAGGSVRLHFYRWNRVAALEALAPIVRRYPNTPVVLDHFSNIVGEAGAPDHGVDDALLRFVDAPNVYLLYSMINLGKLAALKLPSAPVVERVVRSFGADRVMWGSDVAQSKGEYADMVGMAHESVSSLSCADQRKVLHGTAAAVYWGE</sequence>
<protein>
    <submittedName>
        <fullName evidence="3">Amidohydrolase</fullName>
    </submittedName>
</protein>
<dbReference type="PANTHER" id="PTHR21240">
    <property type="entry name" value="2-AMINO-3-CARBOXYLMUCONATE-6-SEMIALDEHYDE DECARBOXYLASE"/>
    <property type="match status" value="1"/>
</dbReference>
<dbReference type="EMBL" id="CP011253">
    <property type="protein sequence ID" value="AKC69451.1"/>
    <property type="molecule type" value="Genomic_DNA"/>
</dbReference>
<dbReference type="Gene3D" id="3.20.20.140">
    <property type="entry name" value="Metal-dependent hydrolases"/>
    <property type="match status" value="1"/>
</dbReference>